<accession>A0ABR1TP49</accession>
<feature type="compositionally biased region" description="Basic and acidic residues" evidence="1">
    <location>
        <begin position="7"/>
        <end position="16"/>
    </location>
</feature>
<dbReference type="Proteomes" id="UP001480595">
    <property type="component" value="Unassembled WGS sequence"/>
</dbReference>
<dbReference type="GeneID" id="92094637"/>
<reference evidence="2 3" key="1">
    <citation type="submission" date="2023-01" db="EMBL/GenBank/DDBJ databases">
        <title>Analysis of 21 Apiospora genomes using comparative genomics revels a genus with tremendous synthesis potential of carbohydrate active enzymes and secondary metabolites.</title>
        <authorList>
            <person name="Sorensen T."/>
        </authorList>
    </citation>
    <scope>NUCLEOTIDE SEQUENCE [LARGE SCALE GENOMIC DNA]</scope>
    <source>
        <strain evidence="2 3">CBS 135458</strain>
    </source>
</reference>
<evidence type="ECO:0000313" key="2">
    <source>
        <dbReference type="EMBL" id="KAK8048435.1"/>
    </source>
</evidence>
<evidence type="ECO:0000256" key="1">
    <source>
        <dbReference type="SAM" id="MobiDB-lite"/>
    </source>
</evidence>
<name>A0ABR1TP49_9PEZI</name>
<sequence length="120" mass="13792">MSQEYLYRLDRLDRPLPEPPSNRASEIFYDSFEDYRAFENAHRMMAAEFQETVPGEMAAENEKRSTDGTLTGRNSSRGDSEKPGRPLAKADSKVIKAAKEEDDDPFRNLPPMRLRFYGGR</sequence>
<evidence type="ECO:0000313" key="3">
    <source>
        <dbReference type="Proteomes" id="UP001480595"/>
    </source>
</evidence>
<feature type="compositionally biased region" description="Basic and acidic residues" evidence="1">
    <location>
        <begin position="76"/>
        <end position="99"/>
    </location>
</feature>
<keyword evidence="3" id="KW-1185">Reference proteome</keyword>
<dbReference type="RefSeq" id="XP_066710684.1">
    <property type="nucleotide sequence ID" value="XM_066861574.1"/>
</dbReference>
<feature type="region of interest" description="Disordered" evidence="1">
    <location>
        <begin position="52"/>
        <end position="120"/>
    </location>
</feature>
<comment type="caution">
    <text evidence="2">The sequence shown here is derived from an EMBL/GenBank/DDBJ whole genome shotgun (WGS) entry which is preliminary data.</text>
</comment>
<dbReference type="EMBL" id="JAQQWL010000011">
    <property type="protein sequence ID" value="KAK8048435.1"/>
    <property type="molecule type" value="Genomic_DNA"/>
</dbReference>
<organism evidence="2 3">
    <name type="scientific">Apiospora phragmitis</name>
    <dbReference type="NCBI Taxonomy" id="2905665"/>
    <lineage>
        <taxon>Eukaryota</taxon>
        <taxon>Fungi</taxon>
        <taxon>Dikarya</taxon>
        <taxon>Ascomycota</taxon>
        <taxon>Pezizomycotina</taxon>
        <taxon>Sordariomycetes</taxon>
        <taxon>Xylariomycetidae</taxon>
        <taxon>Amphisphaeriales</taxon>
        <taxon>Apiosporaceae</taxon>
        <taxon>Apiospora</taxon>
    </lineage>
</organism>
<keyword evidence="2" id="KW-0378">Hydrolase</keyword>
<proteinExistence type="predicted"/>
<protein>
    <submittedName>
        <fullName evidence="2">P-loop containing nucleoside triphosphate hydrolase protein</fullName>
    </submittedName>
</protein>
<dbReference type="GO" id="GO:0016787">
    <property type="term" value="F:hydrolase activity"/>
    <property type="evidence" value="ECO:0007669"/>
    <property type="project" value="UniProtKB-KW"/>
</dbReference>
<gene>
    <name evidence="2" type="ORF">PG994_010165</name>
</gene>
<feature type="region of interest" description="Disordered" evidence="1">
    <location>
        <begin position="1"/>
        <end position="24"/>
    </location>
</feature>